<accession>A0ABR3ZLE9</accession>
<gene>
    <name evidence="3" type="ORF">Cpir12675_000605</name>
</gene>
<evidence type="ECO:0000313" key="3">
    <source>
        <dbReference type="EMBL" id="KAL1901239.1"/>
    </source>
</evidence>
<reference evidence="3 4" key="1">
    <citation type="journal article" date="2024" name="IMA Fungus">
        <title>IMA Genome - F19 : A genome assembly and annotation guide to empower mycologists, including annotated draft genome sequences of Ceratocystis pirilliformis, Diaporthe australafricana, Fusarium ophioides, Paecilomyces lecythidis, and Sporothrix stenoceras.</title>
        <authorList>
            <person name="Aylward J."/>
            <person name="Wilson A.M."/>
            <person name="Visagie C.M."/>
            <person name="Spraker J."/>
            <person name="Barnes I."/>
            <person name="Buitendag C."/>
            <person name="Ceriani C."/>
            <person name="Del Mar Angel L."/>
            <person name="du Plessis D."/>
            <person name="Fuchs T."/>
            <person name="Gasser K."/>
            <person name="Kramer D."/>
            <person name="Li W."/>
            <person name="Munsamy K."/>
            <person name="Piso A."/>
            <person name="Price J.L."/>
            <person name="Sonnekus B."/>
            <person name="Thomas C."/>
            <person name="van der Nest A."/>
            <person name="van Dijk A."/>
            <person name="van Heerden A."/>
            <person name="van Vuuren N."/>
            <person name="Yilmaz N."/>
            <person name="Duong T.A."/>
            <person name="van der Merwe N.A."/>
            <person name="Wingfield M.J."/>
            <person name="Wingfield B.D."/>
        </authorList>
    </citation>
    <scope>NUCLEOTIDE SEQUENCE [LARGE SCALE GENOMIC DNA]</scope>
    <source>
        <strain evidence="3 4">CMW 12675</strain>
    </source>
</reference>
<feature type="compositionally biased region" description="Polar residues" evidence="1">
    <location>
        <begin position="199"/>
        <end position="214"/>
    </location>
</feature>
<proteinExistence type="predicted"/>
<feature type="chain" id="PRO_5045831502" evidence="2">
    <location>
        <begin position="19"/>
        <end position="280"/>
    </location>
</feature>
<evidence type="ECO:0000313" key="4">
    <source>
        <dbReference type="Proteomes" id="UP001583280"/>
    </source>
</evidence>
<keyword evidence="2" id="KW-0732">Signal</keyword>
<comment type="caution">
    <text evidence="3">The sequence shown here is derived from an EMBL/GenBank/DDBJ whole genome shotgun (WGS) entry which is preliminary data.</text>
</comment>
<sequence>MKLSLASLPLAISPLNLALPSHLEYHGYQVIRSGYIDAVLPRGVDSGYQYLDMFGFYPWMNSVVIYSAEDYKEPERDDKLSMADIYSALAEDRNIKLEGIEWVISEIGDDLSANMLIDSFRRDRDLGYLDEFTIYPGDKEWEAIRDNQHFQRATLIKGRAAAKVLVRNIEQKMLGELYQFVHLHFHFPMLEFKEPEDTASVSVNDNPNDSQGSARKNGWKQELKKLWQFDLESDEADEALTTFLAEQYEQEVASLLAMNDQLSRLFPELDEEDDDSISST</sequence>
<keyword evidence="4" id="KW-1185">Reference proteome</keyword>
<evidence type="ECO:0000256" key="2">
    <source>
        <dbReference type="SAM" id="SignalP"/>
    </source>
</evidence>
<organism evidence="3 4">
    <name type="scientific">Ceratocystis pirilliformis</name>
    <dbReference type="NCBI Taxonomy" id="259994"/>
    <lineage>
        <taxon>Eukaryota</taxon>
        <taxon>Fungi</taxon>
        <taxon>Dikarya</taxon>
        <taxon>Ascomycota</taxon>
        <taxon>Pezizomycotina</taxon>
        <taxon>Sordariomycetes</taxon>
        <taxon>Hypocreomycetidae</taxon>
        <taxon>Microascales</taxon>
        <taxon>Ceratocystidaceae</taxon>
        <taxon>Ceratocystis</taxon>
    </lineage>
</organism>
<name>A0ABR3ZLE9_9PEZI</name>
<feature type="region of interest" description="Disordered" evidence="1">
    <location>
        <begin position="198"/>
        <end position="217"/>
    </location>
</feature>
<dbReference type="EMBL" id="JAWDJO010000007">
    <property type="protein sequence ID" value="KAL1901239.1"/>
    <property type="molecule type" value="Genomic_DNA"/>
</dbReference>
<protein>
    <submittedName>
        <fullName evidence="3">Uncharacterized protein</fullName>
    </submittedName>
</protein>
<dbReference type="Proteomes" id="UP001583280">
    <property type="component" value="Unassembled WGS sequence"/>
</dbReference>
<feature type="signal peptide" evidence="2">
    <location>
        <begin position="1"/>
        <end position="18"/>
    </location>
</feature>
<evidence type="ECO:0000256" key="1">
    <source>
        <dbReference type="SAM" id="MobiDB-lite"/>
    </source>
</evidence>